<feature type="signal peptide" evidence="11">
    <location>
        <begin position="1"/>
        <end position="19"/>
    </location>
</feature>
<dbReference type="PROSITE" id="PS00134">
    <property type="entry name" value="TRYPSIN_HIS"/>
    <property type="match status" value="1"/>
</dbReference>
<evidence type="ECO:0000256" key="11">
    <source>
        <dbReference type="SAM" id="SignalP"/>
    </source>
</evidence>
<dbReference type="CDD" id="cd00190">
    <property type="entry name" value="Tryp_SPc"/>
    <property type="match status" value="1"/>
</dbReference>
<evidence type="ECO:0000313" key="13">
    <source>
        <dbReference type="EMBL" id="KAJ1521354.1"/>
    </source>
</evidence>
<dbReference type="AlphaFoldDB" id="A0AAV7XC25"/>
<keyword evidence="9" id="KW-0325">Glycoprotein</keyword>
<dbReference type="InterPro" id="IPR001314">
    <property type="entry name" value="Peptidase_S1A"/>
</dbReference>
<keyword evidence="3" id="KW-0964">Secreted</keyword>
<dbReference type="Proteomes" id="UP001075354">
    <property type="component" value="Chromosome 13"/>
</dbReference>
<reference evidence="13" key="1">
    <citation type="submission" date="2022-12" db="EMBL/GenBank/DDBJ databases">
        <title>Chromosome-level genome assembly of the bean flower thrips Megalurothrips usitatus.</title>
        <authorList>
            <person name="Ma L."/>
            <person name="Liu Q."/>
            <person name="Li H."/>
            <person name="Cai W."/>
        </authorList>
    </citation>
    <scope>NUCLEOTIDE SEQUENCE</scope>
    <source>
        <strain evidence="13">Cailab_2022a</strain>
    </source>
</reference>
<keyword evidence="8" id="KW-1015">Disulfide bond</keyword>
<dbReference type="InterPro" id="IPR043504">
    <property type="entry name" value="Peptidase_S1_PA_chymotrypsin"/>
</dbReference>
<dbReference type="InterPro" id="IPR018114">
    <property type="entry name" value="TRYPSIN_HIS"/>
</dbReference>
<dbReference type="PANTHER" id="PTHR24276">
    <property type="entry name" value="POLYSERASE-RELATED"/>
    <property type="match status" value="1"/>
</dbReference>
<dbReference type="InterPro" id="IPR050430">
    <property type="entry name" value="Peptidase_S1"/>
</dbReference>
<dbReference type="InterPro" id="IPR033116">
    <property type="entry name" value="TRYPSIN_SER"/>
</dbReference>
<evidence type="ECO:0000256" key="3">
    <source>
        <dbReference type="ARBA" id="ARBA00022525"/>
    </source>
</evidence>
<comment type="similarity">
    <text evidence="2">Belongs to the peptidase S1 family.</text>
</comment>
<evidence type="ECO:0000256" key="10">
    <source>
        <dbReference type="RuleBase" id="RU363034"/>
    </source>
</evidence>
<evidence type="ECO:0000256" key="4">
    <source>
        <dbReference type="ARBA" id="ARBA00022670"/>
    </source>
</evidence>
<dbReference type="PROSITE" id="PS00135">
    <property type="entry name" value="TRYPSIN_SER"/>
    <property type="match status" value="1"/>
</dbReference>
<dbReference type="GO" id="GO:0006508">
    <property type="term" value="P:proteolysis"/>
    <property type="evidence" value="ECO:0007669"/>
    <property type="project" value="UniProtKB-KW"/>
</dbReference>
<dbReference type="GO" id="GO:0004252">
    <property type="term" value="F:serine-type endopeptidase activity"/>
    <property type="evidence" value="ECO:0007669"/>
    <property type="project" value="InterPro"/>
</dbReference>
<dbReference type="FunFam" id="2.40.10.10:FF:000068">
    <property type="entry name" value="transmembrane protease serine 2"/>
    <property type="match status" value="1"/>
</dbReference>
<feature type="domain" description="Peptidase S1" evidence="12">
    <location>
        <begin position="34"/>
        <end position="263"/>
    </location>
</feature>
<evidence type="ECO:0000259" key="12">
    <source>
        <dbReference type="PROSITE" id="PS50240"/>
    </source>
</evidence>
<dbReference type="InterPro" id="IPR009003">
    <property type="entry name" value="Peptidase_S1_PA"/>
</dbReference>
<proteinExistence type="inferred from homology"/>
<dbReference type="FunFam" id="2.40.10.10:FF:000054">
    <property type="entry name" value="Complement C1r subcomponent"/>
    <property type="match status" value="1"/>
</dbReference>
<dbReference type="InterPro" id="IPR001254">
    <property type="entry name" value="Trypsin_dom"/>
</dbReference>
<keyword evidence="14" id="KW-1185">Reference proteome</keyword>
<protein>
    <recommendedName>
        <fullName evidence="12">Peptidase S1 domain-containing protein</fullName>
    </recommendedName>
</protein>
<gene>
    <name evidence="13" type="ORF">ONE63_003030</name>
</gene>
<dbReference type="PRINTS" id="PR00722">
    <property type="entry name" value="CHYMOTRYPSIN"/>
</dbReference>
<evidence type="ECO:0000256" key="9">
    <source>
        <dbReference type="ARBA" id="ARBA00023180"/>
    </source>
</evidence>
<comment type="caution">
    <text evidence="13">The sequence shown here is derived from an EMBL/GenBank/DDBJ whole genome shotgun (WGS) entry which is preliminary data.</text>
</comment>
<evidence type="ECO:0000256" key="7">
    <source>
        <dbReference type="ARBA" id="ARBA00022825"/>
    </source>
</evidence>
<evidence type="ECO:0000256" key="1">
    <source>
        <dbReference type="ARBA" id="ARBA00004613"/>
    </source>
</evidence>
<dbReference type="EMBL" id="JAPTSV010000013">
    <property type="protein sequence ID" value="KAJ1521354.1"/>
    <property type="molecule type" value="Genomic_DNA"/>
</dbReference>
<dbReference type="SUPFAM" id="SSF50494">
    <property type="entry name" value="Trypsin-like serine proteases"/>
    <property type="match status" value="1"/>
</dbReference>
<dbReference type="PANTHER" id="PTHR24276:SF91">
    <property type="entry name" value="AT26814P-RELATED"/>
    <property type="match status" value="1"/>
</dbReference>
<keyword evidence="5 11" id="KW-0732">Signal</keyword>
<keyword evidence="6 10" id="KW-0378">Hydrolase</keyword>
<feature type="chain" id="PRO_5043529680" description="Peptidase S1 domain-containing protein" evidence="11">
    <location>
        <begin position="20"/>
        <end position="264"/>
    </location>
</feature>
<evidence type="ECO:0000313" key="14">
    <source>
        <dbReference type="Proteomes" id="UP001075354"/>
    </source>
</evidence>
<dbReference type="GO" id="GO:0005576">
    <property type="term" value="C:extracellular region"/>
    <property type="evidence" value="ECO:0007669"/>
    <property type="project" value="UniProtKB-SubCell"/>
</dbReference>
<evidence type="ECO:0000256" key="5">
    <source>
        <dbReference type="ARBA" id="ARBA00022729"/>
    </source>
</evidence>
<organism evidence="13 14">
    <name type="scientific">Megalurothrips usitatus</name>
    <name type="common">bean blossom thrips</name>
    <dbReference type="NCBI Taxonomy" id="439358"/>
    <lineage>
        <taxon>Eukaryota</taxon>
        <taxon>Metazoa</taxon>
        <taxon>Ecdysozoa</taxon>
        <taxon>Arthropoda</taxon>
        <taxon>Hexapoda</taxon>
        <taxon>Insecta</taxon>
        <taxon>Pterygota</taxon>
        <taxon>Neoptera</taxon>
        <taxon>Paraneoptera</taxon>
        <taxon>Thysanoptera</taxon>
        <taxon>Terebrantia</taxon>
        <taxon>Thripoidea</taxon>
        <taxon>Thripidae</taxon>
        <taxon>Megalurothrips</taxon>
    </lineage>
</organism>
<evidence type="ECO:0000256" key="6">
    <source>
        <dbReference type="ARBA" id="ARBA00022801"/>
    </source>
</evidence>
<evidence type="ECO:0000256" key="2">
    <source>
        <dbReference type="ARBA" id="ARBA00007664"/>
    </source>
</evidence>
<keyword evidence="7 10" id="KW-0720">Serine protease</keyword>
<dbReference type="Pfam" id="PF00089">
    <property type="entry name" value="Trypsin"/>
    <property type="match status" value="1"/>
</dbReference>
<evidence type="ECO:0000256" key="8">
    <source>
        <dbReference type="ARBA" id="ARBA00023157"/>
    </source>
</evidence>
<dbReference type="PROSITE" id="PS50240">
    <property type="entry name" value="TRYPSIN_DOM"/>
    <property type="match status" value="1"/>
</dbReference>
<sequence>MALHICLLLASAALVGVHGGPAQPRDAADLDPQIVGGDPVTIEQYPYQVSMENGGFHSCGGSILNAQWVLTAAHCLRNVDTSDVTVRYGTTVRETGGTVLNALWTGIHPEYERDHRHQYDVALIQVDGDIVFSSAAQPIRMVAVGYEPKSLDLLTVSGWGTLEAGDYDGPEDLYAVTLPYVPRSVCSISYSWRGSVIDDSMICAGTAGKDSCQGDSGGPLANALGLQVGVVSWGAGCGYPGYAGVYASLGNAVNREFIRNKTGL</sequence>
<accession>A0AAV7XC25</accession>
<name>A0AAV7XC25_9NEOP</name>
<comment type="subcellular location">
    <subcellularLocation>
        <location evidence="1">Secreted</location>
    </subcellularLocation>
</comment>
<dbReference type="SMART" id="SM00020">
    <property type="entry name" value="Tryp_SPc"/>
    <property type="match status" value="1"/>
</dbReference>
<keyword evidence="4 10" id="KW-0645">Protease</keyword>
<dbReference type="Gene3D" id="2.40.10.10">
    <property type="entry name" value="Trypsin-like serine proteases"/>
    <property type="match status" value="2"/>
</dbReference>